<evidence type="ECO:0000256" key="9">
    <source>
        <dbReference type="ARBA" id="ARBA00023015"/>
    </source>
</evidence>
<protein>
    <recommendedName>
        <fullName evidence="2">histidine kinase</fullName>
        <ecNumber evidence="2">2.7.13.3</ecNumber>
    </recommendedName>
</protein>
<keyword evidence="3 11" id="KW-0597">Phosphoprotein</keyword>
<dbReference type="PROSITE" id="PS50110">
    <property type="entry name" value="RESPONSE_REGULATORY"/>
    <property type="match status" value="1"/>
</dbReference>
<keyword evidence="13" id="KW-0472">Membrane</keyword>
<dbReference type="FunFam" id="3.30.565.10:FF:000037">
    <property type="entry name" value="Hybrid sensor histidine kinase/response regulator"/>
    <property type="match status" value="1"/>
</dbReference>
<dbReference type="PANTHER" id="PTHR43547">
    <property type="entry name" value="TWO-COMPONENT HISTIDINE KINASE"/>
    <property type="match status" value="1"/>
</dbReference>
<organism evidence="17 18">
    <name type="scientific">Aquimarina aggregata</name>
    <dbReference type="NCBI Taxonomy" id="1642818"/>
    <lineage>
        <taxon>Bacteria</taxon>
        <taxon>Pseudomonadati</taxon>
        <taxon>Bacteroidota</taxon>
        <taxon>Flavobacteriia</taxon>
        <taxon>Flavobacteriales</taxon>
        <taxon>Flavobacteriaceae</taxon>
        <taxon>Aquimarina</taxon>
    </lineage>
</organism>
<feature type="transmembrane region" description="Helical" evidence="13">
    <location>
        <begin position="368"/>
        <end position="389"/>
    </location>
</feature>
<evidence type="ECO:0000259" key="16">
    <source>
        <dbReference type="PROSITE" id="PS50110"/>
    </source>
</evidence>
<evidence type="ECO:0000259" key="15">
    <source>
        <dbReference type="PROSITE" id="PS50109"/>
    </source>
</evidence>
<keyword evidence="13" id="KW-1133">Transmembrane helix</keyword>
<name>A0A163CLI9_9FLAO</name>
<feature type="repeat" description="TPR" evidence="12">
    <location>
        <begin position="167"/>
        <end position="200"/>
    </location>
</feature>
<dbReference type="GO" id="GO:0043565">
    <property type="term" value="F:sequence-specific DNA binding"/>
    <property type="evidence" value="ECO:0007669"/>
    <property type="project" value="InterPro"/>
</dbReference>
<evidence type="ECO:0000256" key="2">
    <source>
        <dbReference type="ARBA" id="ARBA00012438"/>
    </source>
</evidence>
<dbReference type="PANTHER" id="PTHR43547:SF2">
    <property type="entry name" value="HYBRID SIGNAL TRANSDUCTION HISTIDINE KINASE C"/>
    <property type="match status" value="1"/>
</dbReference>
<evidence type="ECO:0000256" key="3">
    <source>
        <dbReference type="ARBA" id="ARBA00022553"/>
    </source>
</evidence>
<keyword evidence="9" id="KW-0805">Transcription regulation</keyword>
<dbReference type="Gene3D" id="3.40.50.2300">
    <property type="match status" value="1"/>
</dbReference>
<dbReference type="InterPro" id="IPR009057">
    <property type="entry name" value="Homeodomain-like_sf"/>
</dbReference>
<dbReference type="SUPFAM" id="SSF48452">
    <property type="entry name" value="TPR-like"/>
    <property type="match status" value="2"/>
</dbReference>
<feature type="modified residue" description="4-aspartylphosphate" evidence="11">
    <location>
        <position position="711"/>
    </location>
</feature>
<dbReference type="Pfam" id="PF13181">
    <property type="entry name" value="TPR_8"/>
    <property type="match status" value="1"/>
</dbReference>
<evidence type="ECO:0000256" key="5">
    <source>
        <dbReference type="ARBA" id="ARBA00022741"/>
    </source>
</evidence>
<evidence type="ECO:0000256" key="12">
    <source>
        <dbReference type="PROSITE-ProRule" id="PRU00339"/>
    </source>
</evidence>
<dbReference type="SMART" id="SM00388">
    <property type="entry name" value="HisKA"/>
    <property type="match status" value="1"/>
</dbReference>
<dbReference type="PROSITE" id="PS50109">
    <property type="entry name" value="HIS_KIN"/>
    <property type="match status" value="1"/>
</dbReference>
<evidence type="ECO:0000256" key="6">
    <source>
        <dbReference type="ARBA" id="ARBA00022777"/>
    </source>
</evidence>
<reference evidence="17 18" key="1">
    <citation type="submission" date="2016-01" db="EMBL/GenBank/DDBJ databases">
        <title>The draft genome sequence of Aquimarina sp. RZW4-3-2.</title>
        <authorList>
            <person name="Wang Y."/>
        </authorList>
    </citation>
    <scope>NUCLEOTIDE SEQUENCE [LARGE SCALE GENOMIC DNA]</scope>
    <source>
        <strain evidence="17 18">RZW4-3-2</strain>
    </source>
</reference>
<dbReference type="InterPro" id="IPR018060">
    <property type="entry name" value="HTH_AraC"/>
</dbReference>
<dbReference type="CDD" id="cd17574">
    <property type="entry name" value="REC_OmpR"/>
    <property type="match status" value="1"/>
</dbReference>
<sequence length="913" mass="104286">MKEDTTKVNKYLTLWEKYKRIDQNSALNFAIEAEKLSKKLKFKDGLGEAKYRRGVILRDKGLNVESQKYLEEALSIFSELDDLRTIGFVKIDLGKLKQNQSKHKEALSLYLEVLPIAKKNNDKNTEARIYNYIAAIYATQKQYVEGIKNYEHALKLVREINHLPGISACLLNLGTVYATILENDKALPYFKESLEIKESIGDKLGASRIWYKLAMIYLEKKQYNLAENNIKKAYDLVIAVDHPNHFFDVQYGMALIFLEKGEHNRSIDIAKKILSNAKASKYTTLSIRVHRLLHKAYNQKKEYEKAYNYALKVIAISDSLYNQNILSVTNDMEAKYQNEQKATEIALLASENKSKTITLAKQKNERNAIIAFSIIILLLAMLLFSQYRLKQKSNDKLKELDRLKSNFFANISHEFRTPLTLIKGPIEKLEKDPNTPLSIESVKMIKRNSNRLLNLVNQLLELSKLDAGSLKLELKEGNVYKCLRVAATSFDSHAEQRNIYFKISIPDTVLWALFDRDKLEKIIYNLLSNAFKFSEDSSVIICKVDCIDTSLRIEVIDSGCGIAKENIPFIFDRFYQVDSSTTKEREGSGIGLSLSKDLVTLMGGTILCTSEINQGSCFTVTIPIHEIKVKTKIDVTSSNEMIITDTKIETFEFHKHDSRDIPTILVIEDNLDMNEFITQELIKKYKIVQATNGKDGWQKALSNPPDLIITDLMMPGIDGIELCAKVKTEIHTSHIPVIMLTAKAGLDNKIEGLETGADDYLTKPFDVHELQTRVDNLIKQRQKLRHLFRNTTTQIDPKKITVTSLDQKFLEEVLSLFEANFSDPSFGVPEMQKALGMSKTQLHSKLKALTNESPGQLLRNFRLKIAEQLLSQKEDNITQIAYKVGFNNLSYFAKCFKERYAVVPSAYYIHKTK</sequence>
<keyword evidence="10" id="KW-0804">Transcription</keyword>
<dbReference type="Gene3D" id="1.25.40.10">
    <property type="entry name" value="Tetratricopeptide repeat domain"/>
    <property type="match status" value="2"/>
</dbReference>
<dbReference type="Pfam" id="PF02518">
    <property type="entry name" value="HATPase_c"/>
    <property type="match status" value="1"/>
</dbReference>
<evidence type="ECO:0000256" key="4">
    <source>
        <dbReference type="ARBA" id="ARBA00022679"/>
    </source>
</evidence>
<dbReference type="EMBL" id="LQRT01000002">
    <property type="protein sequence ID" value="KZS42540.1"/>
    <property type="molecule type" value="Genomic_DNA"/>
</dbReference>
<comment type="catalytic activity">
    <reaction evidence="1">
        <text>ATP + protein L-histidine = ADP + protein N-phospho-L-histidine.</text>
        <dbReference type="EC" id="2.7.13.3"/>
    </reaction>
</comment>
<dbReference type="InterPro" id="IPR036890">
    <property type="entry name" value="HATPase_C_sf"/>
</dbReference>
<evidence type="ECO:0000259" key="14">
    <source>
        <dbReference type="PROSITE" id="PS01124"/>
    </source>
</evidence>
<keyword evidence="12" id="KW-0802">TPR repeat</keyword>
<comment type="caution">
    <text evidence="17">The sequence shown here is derived from an EMBL/GenBank/DDBJ whole genome shotgun (WGS) entry which is preliminary data.</text>
</comment>
<evidence type="ECO:0000256" key="11">
    <source>
        <dbReference type="PROSITE-ProRule" id="PRU00169"/>
    </source>
</evidence>
<dbReference type="Gene3D" id="1.10.10.60">
    <property type="entry name" value="Homeodomain-like"/>
    <property type="match status" value="1"/>
</dbReference>
<dbReference type="FunFam" id="1.10.287.130:FF:000045">
    <property type="entry name" value="Two-component system sensor histidine kinase/response regulator"/>
    <property type="match status" value="1"/>
</dbReference>
<dbReference type="InterPro" id="IPR003661">
    <property type="entry name" value="HisK_dim/P_dom"/>
</dbReference>
<evidence type="ECO:0000313" key="17">
    <source>
        <dbReference type="EMBL" id="KZS42540.1"/>
    </source>
</evidence>
<dbReference type="SUPFAM" id="SSF47384">
    <property type="entry name" value="Homodimeric domain of signal transducing histidine kinase"/>
    <property type="match status" value="1"/>
</dbReference>
<dbReference type="InterPro" id="IPR036097">
    <property type="entry name" value="HisK_dim/P_sf"/>
</dbReference>
<keyword evidence="8" id="KW-0902">Two-component regulatory system</keyword>
<dbReference type="SMART" id="SM00342">
    <property type="entry name" value="HTH_ARAC"/>
    <property type="match status" value="1"/>
</dbReference>
<dbReference type="PROSITE" id="PS01124">
    <property type="entry name" value="HTH_ARAC_FAMILY_2"/>
    <property type="match status" value="1"/>
</dbReference>
<feature type="domain" description="Response regulatory" evidence="16">
    <location>
        <begin position="663"/>
        <end position="778"/>
    </location>
</feature>
<gene>
    <name evidence="17" type="ORF">AWE51_03605</name>
</gene>
<dbReference type="CDD" id="cd16922">
    <property type="entry name" value="HATPase_EvgS-ArcB-TorS-like"/>
    <property type="match status" value="1"/>
</dbReference>
<feature type="domain" description="Histidine kinase" evidence="15">
    <location>
        <begin position="410"/>
        <end position="626"/>
    </location>
</feature>
<dbReference type="Pfam" id="PF00072">
    <property type="entry name" value="Response_reg"/>
    <property type="match status" value="1"/>
</dbReference>
<dbReference type="EC" id="2.7.13.3" evidence="2"/>
<evidence type="ECO:0000256" key="1">
    <source>
        <dbReference type="ARBA" id="ARBA00000085"/>
    </source>
</evidence>
<dbReference type="InterPro" id="IPR003594">
    <property type="entry name" value="HATPase_dom"/>
</dbReference>
<keyword evidence="13" id="KW-0812">Transmembrane</keyword>
<evidence type="ECO:0000256" key="7">
    <source>
        <dbReference type="ARBA" id="ARBA00022840"/>
    </source>
</evidence>
<keyword evidence="5" id="KW-0547">Nucleotide-binding</keyword>
<dbReference type="GO" id="GO:0000155">
    <property type="term" value="F:phosphorelay sensor kinase activity"/>
    <property type="evidence" value="ECO:0007669"/>
    <property type="project" value="InterPro"/>
</dbReference>
<dbReference type="InterPro" id="IPR011006">
    <property type="entry name" value="CheY-like_superfamily"/>
</dbReference>
<dbReference type="SMART" id="SM00448">
    <property type="entry name" value="REC"/>
    <property type="match status" value="1"/>
</dbReference>
<dbReference type="SMART" id="SM00028">
    <property type="entry name" value="TPR"/>
    <property type="match status" value="7"/>
</dbReference>
<accession>A0A163CLI9</accession>
<dbReference type="Gene3D" id="1.10.287.130">
    <property type="match status" value="1"/>
</dbReference>
<dbReference type="GO" id="GO:0003700">
    <property type="term" value="F:DNA-binding transcription factor activity"/>
    <property type="evidence" value="ECO:0007669"/>
    <property type="project" value="InterPro"/>
</dbReference>
<keyword evidence="4" id="KW-0808">Transferase</keyword>
<dbReference type="Proteomes" id="UP000076715">
    <property type="component" value="Unassembled WGS sequence"/>
</dbReference>
<dbReference type="PROSITE" id="PS50005">
    <property type="entry name" value="TPR"/>
    <property type="match status" value="1"/>
</dbReference>
<dbReference type="Pfam" id="PF13424">
    <property type="entry name" value="TPR_12"/>
    <property type="match status" value="1"/>
</dbReference>
<dbReference type="Pfam" id="PF00512">
    <property type="entry name" value="HisKA"/>
    <property type="match status" value="1"/>
</dbReference>
<proteinExistence type="predicted"/>
<evidence type="ECO:0000256" key="13">
    <source>
        <dbReference type="SAM" id="Phobius"/>
    </source>
</evidence>
<dbReference type="Gene3D" id="3.30.565.10">
    <property type="entry name" value="Histidine kinase-like ATPase, C-terminal domain"/>
    <property type="match status" value="1"/>
</dbReference>
<dbReference type="InterPro" id="IPR005467">
    <property type="entry name" value="His_kinase_dom"/>
</dbReference>
<evidence type="ECO:0000313" key="18">
    <source>
        <dbReference type="Proteomes" id="UP000076715"/>
    </source>
</evidence>
<dbReference type="SUPFAM" id="SSF52172">
    <property type="entry name" value="CheY-like"/>
    <property type="match status" value="1"/>
</dbReference>
<dbReference type="SMART" id="SM00387">
    <property type="entry name" value="HATPase_c"/>
    <property type="match status" value="1"/>
</dbReference>
<keyword evidence="18" id="KW-1185">Reference proteome</keyword>
<dbReference type="Pfam" id="PF12833">
    <property type="entry name" value="HTH_18"/>
    <property type="match status" value="1"/>
</dbReference>
<evidence type="ECO:0000256" key="10">
    <source>
        <dbReference type="ARBA" id="ARBA00023163"/>
    </source>
</evidence>
<keyword evidence="6" id="KW-0418">Kinase</keyword>
<dbReference type="GO" id="GO:0005524">
    <property type="term" value="F:ATP binding"/>
    <property type="evidence" value="ECO:0007669"/>
    <property type="project" value="UniProtKB-KW"/>
</dbReference>
<dbReference type="InterPro" id="IPR019734">
    <property type="entry name" value="TPR_rpt"/>
</dbReference>
<feature type="domain" description="HTH araC/xylS-type" evidence="14">
    <location>
        <begin position="811"/>
        <end position="910"/>
    </location>
</feature>
<keyword evidence="7" id="KW-0067">ATP-binding</keyword>
<dbReference type="SUPFAM" id="SSF55874">
    <property type="entry name" value="ATPase domain of HSP90 chaperone/DNA topoisomerase II/histidine kinase"/>
    <property type="match status" value="1"/>
</dbReference>
<dbReference type="PRINTS" id="PR00344">
    <property type="entry name" value="BCTRLSENSOR"/>
</dbReference>
<dbReference type="InterPro" id="IPR001789">
    <property type="entry name" value="Sig_transdc_resp-reg_receiver"/>
</dbReference>
<dbReference type="STRING" id="1642818.AWE51_03605"/>
<dbReference type="CDD" id="cd00082">
    <property type="entry name" value="HisKA"/>
    <property type="match status" value="1"/>
</dbReference>
<dbReference type="InterPro" id="IPR011990">
    <property type="entry name" value="TPR-like_helical_dom_sf"/>
</dbReference>
<dbReference type="AlphaFoldDB" id="A0A163CLI9"/>
<evidence type="ECO:0000256" key="8">
    <source>
        <dbReference type="ARBA" id="ARBA00023012"/>
    </source>
</evidence>
<dbReference type="InterPro" id="IPR004358">
    <property type="entry name" value="Sig_transdc_His_kin-like_C"/>
</dbReference>
<dbReference type="SUPFAM" id="SSF46689">
    <property type="entry name" value="Homeodomain-like"/>
    <property type="match status" value="1"/>
</dbReference>